<accession>A0ABY7EL10</accession>
<evidence type="ECO:0000313" key="3">
    <source>
        <dbReference type="EMBL" id="WAR10670.1"/>
    </source>
</evidence>
<evidence type="ECO:0008006" key="5">
    <source>
        <dbReference type="Google" id="ProtNLM"/>
    </source>
</evidence>
<evidence type="ECO:0000313" key="4">
    <source>
        <dbReference type="Proteomes" id="UP001164746"/>
    </source>
</evidence>
<protein>
    <recommendedName>
        <fullName evidence="5">Integral membrane protein 2</fullName>
    </recommendedName>
</protein>
<sequence length="211" mass="23934">MTPHMGTFKDSEGRVGNGSKETKNGRRALLVAGACVFLTLLTAAVLGSVYLGYSLQSRGSTGKQHTFTADFYQDGFHAVKETLVITERENVYASINVSVVQDYETGFEVFKMDHLPGCYLTTFNMSDRDDYNINGQRQVSIEVTQTSKQRYSVTDITVNRVRRTPVGELREVHLVDRLYRRWSASIFVDLMEVAFGFVFLAHLLEVYKYNQ</sequence>
<organism evidence="3 4">
    <name type="scientific">Mya arenaria</name>
    <name type="common">Soft-shell clam</name>
    <dbReference type="NCBI Taxonomy" id="6604"/>
    <lineage>
        <taxon>Eukaryota</taxon>
        <taxon>Metazoa</taxon>
        <taxon>Spiralia</taxon>
        <taxon>Lophotrochozoa</taxon>
        <taxon>Mollusca</taxon>
        <taxon>Bivalvia</taxon>
        <taxon>Autobranchia</taxon>
        <taxon>Heteroconchia</taxon>
        <taxon>Euheterodonta</taxon>
        <taxon>Imparidentia</taxon>
        <taxon>Neoheterodontei</taxon>
        <taxon>Myida</taxon>
        <taxon>Myoidea</taxon>
        <taxon>Myidae</taxon>
        <taxon>Mya</taxon>
    </lineage>
</organism>
<feature type="non-terminal residue" evidence="3">
    <location>
        <position position="1"/>
    </location>
</feature>
<dbReference type="Proteomes" id="UP001164746">
    <property type="component" value="Chromosome 7"/>
</dbReference>
<name>A0ABY7EL10_MYAAR</name>
<reference evidence="3" key="1">
    <citation type="submission" date="2022-11" db="EMBL/GenBank/DDBJ databases">
        <title>Centuries of genome instability and evolution in soft-shell clam transmissible cancer (bioRxiv).</title>
        <authorList>
            <person name="Hart S.F.M."/>
            <person name="Yonemitsu M.A."/>
            <person name="Giersch R.M."/>
            <person name="Beal B.F."/>
            <person name="Arriagada G."/>
            <person name="Davis B.W."/>
            <person name="Ostrander E.A."/>
            <person name="Goff S.P."/>
            <person name="Metzger M.J."/>
        </authorList>
    </citation>
    <scope>NUCLEOTIDE SEQUENCE</scope>
    <source>
        <strain evidence="3">MELC-2E11</strain>
        <tissue evidence="3">Siphon/mantle</tissue>
    </source>
</reference>
<feature type="transmembrane region" description="Helical" evidence="2">
    <location>
        <begin position="186"/>
        <end position="204"/>
    </location>
</feature>
<evidence type="ECO:0000256" key="1">
    <source>
        <dbReference type="SAM" id="MobiDB-lite"/>
    </source>
</evidence>
<feature type="transmembrane region" description="Helical" evidence="2">
    <location>
        <begin position="28"/>
        <end position="53"/>
    </location>
</feature>
<proteinExistence type="predicted"/>
<dbReference type="EMBL" id="CP111018">
    <property type="protein sequence ID" value="WAR10670.1"/>
    <property type="molecule type" value="Genomic_DNA"/>
</dbReference>
<keyword evidence="2" id="KW-0812">Transmembrane</keyword>
<evidence type="ECO:0000256" key="2">
    <source>
        <dbReference type="SAM" id="Phobius"/>
    </source>
</evidence>
<keyword evidence="2" id="KW-0472">Membrane</keyword>
<keyword evidence="4" id="KW-1185">Reference proteome</keyword>
<keyword evidence="2" id="KW-1133">Transmembrane helix</keyword>
<feature type="region of interest" description="Disordered" evidence="1">
    <location>
        <begin position="1"/>
        <end position="21"/>
    </location>
</feature>
<gene>
    <name evidence="3" type="ORF">MAR_035746</name>
</gene>